<gene>
    <name evidence="1" type="ORF">HPB51_020452</name>
</gene>
<organism evidence="1 2">
    <name type="scientific">Rhipicephalus microplus</name>
    <name type="common">Cattle tick</name>
    <name type="synonym">Boophilus microplus</name>
    <dbReference type="NCBI Taxonomy" id="6941"/>
    <lineage>
        <taxon>Eukaryota</taxon>
        <taxon>Metazoa</taxon>
        <taxon>Ecdysozoa</taxon>
        <taxon>Arthropoda</taxon>
        <taxon>Chelicerata</taxon>
        <taxon>Arachnida</taxon>
        <taxon>Acari</taxon>
        <taxon>Parasitiformes</taxon>
        <taxon>Ixodida</taxon>
        <taxon>Ixodoidea</taxon>
        <taxon>Ixodidae</taxon>
        <taxon>Rhipicephalinae</taxon>
        <taxon>Rhipicephalus</taxon>
        <taxon>Boophilus</taxon>
    </lineage>
</organism>
<reference evidence="1" key="1">
    <citation type="journal article" date="2020" name="Cell">
        <title>Large-Scale Comparative Analyses of Tick Genomes Elucidate Their Genetic Diversity and Vector Capacities.</title>
        <authorList>
            <consortium name="Tick Genome and Microbiome Consortium (TIGMIC)"/>
            <person name="Jia N."/>
            <person name="Wang J."/>
            <person name="Shi W."/>
            <person name="Du L."/>
            <person name="Sun Y."/>
            <person name="Zhan W."/>
            <person name="Jiang J.F."/>
            <person name="Wang Q."/>
            <person name="Zhang B."/>
            <person name="Ji P."/>
            <person name="Bell-Sakyi L."/>
            <person name="Cui X.M."/>
            <person name="Yuan T.T."/>
            <person name="Jiang B.G."/>
            <person name="Yang W.F."/>
            <person name="Lam T.T."/>
            <person name="Chang Q.C."/>
            <person name="Ding S.J."/>
            <person name="Wang X.J."/>
            <person name="Zhu J.G."/>
            <person name="Ruan X.D."/>
            <person name="Zhao L."/>
            <person name="Wei J.T."/>
            <person name="Ye R.Z."/>
            <person name="Que T.C."/>
            <person name="Du C.H."/>
            <person name="Zhou Y.H."/>
            <person name="Cheng J.X."/>
            <person name="Dai P.F."/>
            <person name="Guo W.B."/>
            <person name="Han X.H."/>
            <person name="Huang E.J."/>
            <person name="Li L.F."/>
            <person name="Wei W."/>
            <person name="Gao Y.C."/>
            <person name="Liu J.Z."/>
            <person name="Shao H.Z."/>
            <person name="Wang X."/>
            <person name="Wang C.C."/>
            <person name="Yang T.C."/>
            <person name="Huo Q.B."/>
            <person name="Li W."/>
            <person name="Chen H.Y."/>
            <person name="Chen S.E."/>
            <person name="Zhou L.G."/>
            <person name="Ni X.B."/>
            <person name="Tian J.H."/>
            <person name="Sheng Y."/>
            <person name="Liu T."/>
            <person name="Pan Y.S."/>
            <person name="Xia L.Y."/>
            <person name="Li J."/>
            <person name="Zhao F."/>
            <person name="Cao W.C."/>
        </authorList>
    </citation>
    <scope>NUCLEOTIDE SEQUENCE</scope>
    <source>
        <strain evidence="1">Rmic-2018</strain>
    </source>
</reference>
<dbReference type="AlphaFoldDB" id="A0A9J6EP74"/>
<keyword evidence="2" id="KW-1185">Reference proteome</keyword>
<comment type="caution">
    <text evidence="1">The sequence shown here is derived from an EMBL/GenBank/DDBJ whole genome shotgun (WGS) entry which is preliminary data.</text>
</comment>
<reference evidence="1" key="2">
    <citation type="submission" date="2021-09" db="EMBL/GenBank/DDBJ databases">
        <authorList>
            <person name="Jia N."/>
            <person name="Wang J."/>
            <person name="Shi W."/>
            <person name="Du L."/>
            <person name="Sun Y."/>
            <person name="Zhan W."/>
            <person name="Jiang J."/>
            <person name="Wang Q."/>
            <person name="Zhang B."/>
            <person name="Ji P."/>
            <person name="Sakyi L.B."/>
            <person name="Cui X."/>
            <person name="Yuan T."/>
            <person name="Jiang B."/>
            <person name="Yang W."/>
            <person name="Lam T.T.-Y."/>
            <person name="Chang Q."/>
            <person name="Ding S."/>
            <person name="Wang X."/>
            <person name="Zhu J."/>
            <person name="Ruan X."/>
            <person name="Zhao L."/>
            <person name="Wei J."/>
            <person name="Que T."/>
            <person name="Du C."/>
            <person name="Cheng J."/>
            <person name="Dai P."/>
            <person name="Han X."/>
            <person name="Huang E."/>
            <person name="Gao Y."/>
            <person name="Liu J."/>
            <person name="Shao H."/>
            <person name="Ye R."/>
            <person name="Li L."/>
            <person name="Wei W."/>
            <person name="Wang X."/>
            <person name="Wang C."/>
            <person name="Huo Q."/>
            <person name="Li W."/>
            <person name="Guo W."/>
            <person name="Chen H."/>
            <person name="Chen S."/>
            <person name="Zhou L."/>
            <person name="Zhou L."/>
            <person name="Ni X."/>
            <person name="Tian J."/>
            <person name="Zhou Y."/>
            <person name="Sheng Y."/>
            <person name="Liu T."/>
            <person name="Pan Y."/>
            <person name="Xia L."/>
            <person name="Li J."/>
            <person name="Zhao F."/>
            <person name="Cao W."/>
        </authorList>
    </citation>
    <scope>NUCLEOTIDE SEQUENCE</scope>
    <source>
        <strain evidence="1">Rmic-2018</strain>
        <tissue evidence="1">Larvae</tissue>
    </source>
</reference>
<name>A0A9J6EP74_RHIMP</name>
<proteinExistence type="predicted"/>
<accession>A0A9J6EP74</accession>
<evidence type="ECO:0000313" key="2">
    <source>
        <dbReference type="Proteomes" id="UP000821866"/>
    </source>
</evidence>
<evidence type="ECO:0000313" key="1">
    <source>
        <dbReference type="EMBL" id="KAH8036217.1"/>
    </source>
</evidence>
<dbReference type="EMBL" id="JABSTU010000003">
    <property type="protein sequence ID" value="KAH8036217.1"/>
    <property type="molecule type" value="Genomic_DNA"/>
</dbReference>
<dbReference type="Proteomes" id="UP000821866">
    <property type="component" value="Chromosome 11"/>
</dbReference>
<protein>
    <submittedName>
        <fullName evidence="1">Uncharacterized protein</fullName>
    </submittedName>
</protein>
<sequence>MFLGSFSCICERLSVPVDAQNRTDYIDTMYFTVGELFDPFSRLFWLLISSAERARLRLRRSGRWPFSEGCFSTVRTECLCKSLSMGRMSLAMIFKILDGLWLPLNVNFVERIPPGPRRKQASLCTATRGRLSAPGLRRISVLLPLLDFLTFQEIAIESS</sequence>